<organism evidence="2 3">
    <name type="scientific">Donghicola eburneus</name>
    <dbReference type="NCBI Taxonomy" id="393278"/>
    <lineage>
        <taxon>Bacteria</taxon>
        <taxon>Pseudomonadati</taxon>
        <taxon>Pseudomonadota</taxon>
        <taxon>Alphaproteobacteria</taxon>
        <taxon>Rhodobacterales</taxon>
        <taxon>Roseobacteraceae</taxon>
        <taxon>Donghicola</taxon>
    </lineage>
</organism>
<gene>
    <name evidence="2" type="ORF">KARMA_3355</name>
</gene>
<accession>A0A1M4N2L1</accession>
<dbReference type="EMBL" id="FMJB01000063">
    <property type="protein sequence ID" value="SCM69122.1"/>
    <property type="molecule type" value="Genomic_DNA"/>
</dbReference>
<evidence type="ECO:0008006" key="4">
    <source>
        <dbReference type="Google" id="ProtNLM"/>
    </source>
</evidence>
<proteinExistence type="predicted"/>
<protein>
    <recommendedName>
        <fullName evidence="4">PDZ domain-containing protein</fullName>
    </recommendedName>
</protein>
<sequence length="240" mass="27588">MTDDTTDTENDRKGRHLALASLEVGSIALGLKVGDELIAVNGLPFDGTTQDLRDRFGRGTPTIALTFLRDERKFVVLSNTPNLGQWKEGREYDAEEAEKKAKRILPDGLINWEVYQDANGNYDIQTQRPSTLAIALTPLWYAQMRLWTPLAIWIATIIVTLPIGIWVMVLTQALAWSYFWNTAPEFFRRDRIERGMTLLQVIAAKNEQRVHQYMKREFPEMRFVYEPIQEEPDITEAEGL</sequence>
<keyword evidence="1" id="KW-1133">Transmembrane helix</keyword>
<dbReference type="InterPro" id="IPR036034">
    <property type="entry name" value="PDZ_sf"/>
</dbReference>
<keyword evidence="1" id="KW-0472">Membrane</keyword>
<dbReference type="RefSeq" id="WP_072708375.1">
    <property type="nucleotide sequence ID" value="NZ_FMJB01000063.1"/>
</dbReference>
<reference evidence="3" key="1">
    <citation type="submission" date="2016-09" db="EMBL/GenBank/DDBJ databases">
        <authorList>
            <person name="Wibberg D."/>
        </authorList>
    </citation>
    <scope>NUCLEOTIDE SEQUENCE [LARGE SCALE GENOMIC DNA]</scope>
</reference>
<dbReference type="AlphaFoldDB" id="A0A1M4N2L1"/>
<evidence type="ECO:0000256" key="1">
    <source>
        <dbReference type="SAM" id="Phobius"/>
    </source>
</evidence>
<name>A0A1M4N2L1_9RHOB</name>
<dbReference type="Proteomes" id="UP000184085">
    <property type="component" value="Unassembled WGS sequence"/>
</dbReference>
<keyword evidence="1" id="KW-0812">Transmembrane</keyword>
<feature type="transmembrane region" description="Helical" evidence="1">
    <location>
        <begin position="150"/>
        <end position="179"/>
    </location>
</feature>
<keyword evidence="3" id="KW-1185">Reference proteome</keyword>
<evidence type="ECO:0000313" key="3">
    <source>
        <dbReference type="Proteomes" id="UP000184085"/>
    </source>
</evidence>
<evidence type="ECO:0000313" key="2">
    <source>
        <dbReference type="EMBL" id="SCM69122.1"/>
    </source>
</evidence>
<dbReference type="SUPFAM" id="SSF50156">
    <property type="entry name" value="PDZ domain-like"/>
    <property type="match status" value="1"/>
</dbReference>